<evidence type="ECO:0000313" key="11">
    <source>
        <dbReference type="Proteomes" id="UP000696485"/>
    </source>
</evidence>
<evidence type="ECO:0000256" key="6">
    <source>
        <dbReference type="ARBA" id="ARBA00022989"/>
    </source>
</evidence>
<keyword evidence="6 8" id="KW-1133">Transmembrane helix</keyword>
<keyword evidence="7 8" id="KW-0472">Membrane</keyword>
<evidence type="ECO:0000256" key="5">
    <source>
        <dbReference type="ARBA" id="ARBA00022692"/>
    </source>
</evidence>
<dbReference type="InterPro" id="IPR044851">
    <property type="entry name" value="Wax_synthase"/>
</dbReference>
<dbReference type="AlphaFoldDB" id="A0A9P5SJE1"/>
<dbReference type="Pfam" id="PF13813">
    <property type="entry name" value="MBOAT_2"/>
    <property type="match status" value="1"/>
</dbReference>
<dbReference type="Proteomes" id="UP000696485">
    <property type="component" value="Unassembled WGS sequence"/>
</dbReference>
<dbReference type="PANTHER" id="PTHR31595:SF57">
    <property type="entry name" value="OS04G0481900 PROTEIN"/>
    <property type="match status" value="1"/>
</dbReference>
<dbReference type="EMBL" id="JAAAUY010000496">
    <property type="protein sequence ID" value="KAF9329206.1"/>
    <property type="molecule type" value="Genomic_DNA"/>
</dbReference>
<dbReference type="GO" id="GO:0008374">
    <property type="term" value="F:O-acyltransferase activity"/>
    <property type="evidence" value="ECO:0007669"/>
    <property type="project" value="InterPro"/>
</dbReference>
<dbReference type="PANTHER" id="PTHR31595">
    <property type="entry name" value="LONG-CHAIN-ALCOHOL O-FATTY-ACYLTRANSFERASE 3-RELATED"/>
    <property type="match status" value="1"/>
</dbReference>
<gene>
    <name evidence="10" type="ORF">BG006_007684</name>
</gene>
<feature type="transmembrane region" description="Helical" evidence="8">
    <location>
        <begin position="90"/>
        <end position="106"/>
    </location>
</feature>
<evidence type="ECO:0000256" key="7">
    <source>
        <dbReference type="ARBA" id="ARBA00023136"/>
    </source>
</evidence>
<keyword evidence="5 8" id="KW-0812">Transmembrane</keyword>
<feature type="transmembrane region" description="Helical" evidence="8">
    <location>
        <begin position="383"/>
        <end position="405"/>
    </location>
</feature>
<proteinExistence type="inferred from homology"/>
<feature type="transmembrane region" description="Helical" evidence="8">
    <location>
        <begin position="32"/>
        <end position="50"/>
    </location>
</feature>
<accession>A0A9P5SJE1</accession>
<protein>
    <recommendedName>
        <fullName evidence="9">Wax synthase domain-containing protein</fullName>
    </recommendedName>
</protein>
<feature type="transmembrane region" description="Helical" evidence="8">
    <location>
        <begin position="218"/>
        <end position="244"/>
    </location>
</feature>
<evidence type="ECO:0000256" key="3">
    <source>
        <dbReference type="ARBA" id="ARBA00007282"/>
    </source>
</evidence>
<name>A0A9P5SJE1_9FUNG</name>
<comment type="subcellular location">
    <subcellularLocation>
        <location evidence="1">Membrane</location>
        <topology evidence="1">Multi-pass membrane protein</topology>
    </subcellularLocation>
</comment>
<keyword evidence="11" id="KW-1185">Reference proteome</keyword>
<evidence type="ECO:0000256" key="2">
    <source>
        <dbReference type="ARBA" id="ARBA00005179"/>
    </source>
</evidence>
<keyword evidence="4" id="KW-0808">Transferase</keyword>
<evidence type="ECO:0000313" key="10">
    <source>
        <dbReference type="EMBL" id="KAF9329206.1"/>
    </source>
</evidence>
<dbReference type="InterPro" id="IPR032805">
    <property type="entry name" value="Wax_synthase_dom"/>
</dbReference>
<evidence type="ECO:0000256" key="8">
    <source>
        <dbReference type="SAM" id="Phobius"/>
    </source>
</evidence>
<feature type="transmembrane region" description="Helical" evidence="8">
    <location>
        <begin position="312"/>
        <end position="333"/>
    </location>
</feature>
<reference evidence="10" key="1">
    <citation type="journal article" date="2020" name="Fungal Divers.">
        <title>Resolving the Mortierellaceae phylogeny through synthesis of multi-gene phylogenetics and phylogenomics.</title>
        <authorList>
            <person name="Vandepol N."/>
            <person name="Liber J."/>
            <person name="Desiro A."/>
            <person name="Na H."/>
            <person name="Kennedy M."/>
            <person name="Barry K."/>
            <person name="Grigoriev I.V."/>
            <person name="Miller A.N."/>
            <person name="O'Donnell K."/>
            <person name="Stajich J.E."/>
            <person name="Bonito G."/>
        </authorList>
    </citation>
    <scope>NUCLEOTIDE SEQUENCE</scope>
    <source>
        <strain evidence="10">NVP1</strain>
    </source>
</reference>
<evidence type="ECO:0000256" key="4">
    <source>
        <dbReference type="ARBA" id="ARBA00022679"/>
    </source>
</evidence>
<feature type="domain" description="Wax synthase" evidence="9">
    <location>
        <begin position="262"/>
        <end position="349"/>
    </location>
</feature>
<comment type="caution">
    <text evidence="10">The sequence shown here is derived from an EMBL/GenBank/DDBJ whole genome shotgun (WGS) entry which is preliminary data.</text>
</comment>
<dbReference type="GO" id="GO:0006629">
    <property type="term" value="P:lipid metabolic process"/>
    <property type="evidence" value="ECO:0007669"/>
    <property type="project" value="InterPro"/>
</dbReference>
<organism evidence="10 11">
    <name type="scientific">Podila minutissima</name>
    <dbReference type="NCBI Taxonomy" id="64525"/>
    <lineage>
        <taxon>Eukaryota</taxon>
        <taxon>Fungi</taxon>
        <taxon>Fungi incertae sedis</taxon>
        <taxon>Mucoromycota</taxon>
        <taxon>Mortierellomycotina</taxon>
        <taxon>Mortierellomycetes</taxon>
        <taxon>Mortierellales</taxon>
        <taxon>Mortierellaceae</taxon>
        <taxon>Podila</taxon>
    </lineage>
</organism>
<feature type="transmembrane region" description="Helical" evidence="8">
    <location>
        <begin position="62"/>
        <end position="78"/>
    </location>
</feature>
<sequence>MWQWKWTADTKLFTILTEKPSPLIDPLPISNTLYTILFVCLSNSLYGLLIAPRPRSTLGKQLIAIPLTLALVLLPLVTRPPSVVVHQSQGAGAIAFGMRMFDLYFLRPRREAKKTTTQTALQKKNDLDLSKKVITQEEKRGPLMWTMTQLRAELWAPIRRVPSTHIPPYDSNKPGLIPVAALIKQAAGYILISDVTIYIASRFSLADLRNLSTVQYGLFLGLFGFIHFSVLLIFNFVAIGWSLATGESVDPEEWTMITKALPYFAVTPSEFWGLWHTMFRAIWVDLGFLPVQRFAKEHLGPDRVGPGLAKAARLALPVMAVFCLSGLLHGYVVFAVWRESPWSQAMYFLLQGVAVVVSKAIEQSSFGLMIKQRYLQGSTAQRAALRAVGIVLVWCLHIVTAPFFLHAYLENEVWLSVVKGSVLWRLLG</sequence>
<evidence type="ECO:0000256" key="1">
    <source>
        <dbReference type="ARBA" id="ARBA00004141"/>
    </source>
</evidence>
<evidence type="ECO:0000259" key="9">
    <source>
        <dbReference type="Pfam" id="PF13813"/>
    </source>
</evidence>
<dbReference type="GO" id="GO:0016020">
    <property type="term" value="C:membrane"/>
    <property type="evidence" value="ECO:0007669"/>
    <property type="project" value="UniProtKB-SubCell"/>
</dbReference>
<comment type="similarity">
    <text evidence="3">Belongs to the wax synthase family.</text>
</comment>
<comment type="pathway">
    <text evidence="2">Secondary metabolite biosynthesis.</text>
</comment>